<sequence length="527" mass="60600">MQNINTLKTKLAFDNGLVILAVGQSGGLWVIWKLDVDISASPNYIQAEAIYVPLAYSFTLVYIYGDPHHARTDMIWQDVFNFVANYPNTPVLCMGDMNNITNVREKLGPNPANQACISNFCAWIKYCGLFDLGYHGPAYTWTNKRFASMPTFEHLDRCLANTDWIAAFPNTSVHHLPMLYRDHCPILIKMDSTAQKIKKPFRFKNWWIQEPDFQQVAKKSWIRSRTRGFNLKTTYLAADLRSWRRKKKPNITEQLSTIENQLSIVQVQSPTLHNHRSQQMLVQQHHGIMQKKMKNTTSRGQKSNGQKWMIETQVFLFHKCILKRARKNRIPFIITQDGHTLTTNEHMADYFKAYFTNLFTSQLNDLPIQEPPTQDAQDTNTIHDAYIDSIPTAQEIWGPIKAMRNKAAPGPNGLNATFYKAAWPWIAQDVVELVTNFYQTEDLPQELNKTFITLIPKGMNANNPQSFRPISLCNVIYKIISSTIAKRIKNHLPSYIHQSQAAFIPGRHITTNIILAQEITHSFSLKT</sequence>
<reference evidence="1 2" key="1">
    <citation type="submission" date="2024-02" db="EMBL/GenBank/DDBJ databases">
        <title>High-quality chromosome-scale genome assembly of Pensacola bahiagrass (Paspalum notatum Flugge var. saurae).</title>
        <authorList>
            <person name="Vega J.M."/>
            <person name="Podio M."/>
            <person name="Orjuela J."/>
            <person name="Siena L.A."/>
            <person name="Pessino S.C."/>
            <person name="Combes M.C."/>
            <person name="Mariac C."/>
            <person name="Albertini E."/>
            <person name="Pupilli F."/>
            <person name="Ortiz J.P.A."/>
            <person name="Leblanc O."/>
        </authorList>
    </citation>
    <scope>NUCLEOTIDE SEQUENCE [LARGE SCALE GENOMIC DNA]</scope>
    <source>
        <strain evidence="1">R1</strain>
        <tissue evidence="1">Leaf</tissue>
    </source>
</reference>
<gene>
    <name evidence="1" type="ORF">U9M48_024932</name>
</gene>
<protein>
    <recommendedName>
        <fullName evidence="3">Reverse transcriptase domain-containing protein</fullName>
    </recommendedName>
</protein>
<dbReference type="EMBL" id="CP144749">
    <property type="protein sequence ID" value="WVZ77029.1"/>
    <property type="molecule type" value="Genomic_DNA"/>
</dbReference>
<evidence type="ECO:0000313" key="2">
    <source>
        <dbReference type="Proteomes" id="UP001341281"/>
    </source>
</evidence>
<dbReference type="AlphaFoldDB" id="A0AAQ3TPR9"/>
<dbReference type="Proteomes" id="UP001341281">
    <property type="component" value="Chromosome 05"/>
</dbReference>
<dbReference type="PANTHER" id="PTHR33710:SF79">
    <property type="entry name" value="OS06G0205337 PROTEIN"/>
    <property type="match status" value="1"/>
</dbReference>
<accession>A0AAQ3TPR9</accession>
<dbReference type="InterPro" id="IPR043502">
    <property type="entry name" value="DNA/RNA_pol_sf"/>
</dbReference>
<evidence type="ECO:0008006" key="3">
    <source>
        <dbReference type="Google" id="ProtNLM"/>
    </source>
</evidence>
<proteinExistence type="predicted"/>
<name>A0AAQ3TPR9_PASNO</name>
<dbReference type="SUPFAM" id="SSF56219">
    <property type="entry name" value="DNase I-like"/>
    <property type="match status" value="1"/>
</dbReference>
<evidence type="ECO:0000313" key="1">
    <source>
        <dbReference type="EMBL" id="WVZ77029.1"/>
    </source>
</evidence>
<dbReference type="InterPro" id="IPR036691">
    <property type="entry name" value="Endo/exonu/phosph_ase_sf"/>
</dbReference>
<dbReference type="PANTHER" id="PTHR33710">
    <property type="entry name" value="BNAC02G09200D PROTEIN"/>
    <property type="match status" value="1"/>
</dbReference>
<organism evidence="1 2">
    <name type="scientific">Paspalum notatum var. saurae</name>
    <dbReference type="NCBI Taxonomy" id="547442"/>
    <lineage>
        <taxon>Eukaryota</taxon>
        <taxon>Viridiplantae</taxon>
        <taxon>Streptophyta</taxon>
        <taxon>Embryophyta</taxon>
        <taxon>Tracheophyta</taxon>
        <taxon>Spermatophyta</taxon>
        <taxon>Magnoliopsida</taxon>
        <taxon>Liliopsida</taxon>
        <taxon>Poales</taxon>
        <taxon>Poaceae</taxon>
        <taxon>PACMAD clade</taxon>
        <taxon>Panicoideae</taxon>
        <taxon>Andropogonodae</taxon>
        <taxon>Paspaleae</taxon>
        <taxon>Paspalinae</taxon>
        <taxon>Paspalum</taxon>
    </lineage>
</organism>
<dbReference type="SUPFAM" id="SSF56672">
    <property type="entry name" value="DNA/RNA polymerases"/>
    <property type="match status" value="1"/>
</dbReference>
<dbReference type="Gene3D" id="3.60.10.10">
    <property type="entry name" value="Endonuclease/exonuclease/phosphatase"/>
    <property type="match status" value="1"/>
</dbReference>
<keyword evidence="2" id="KW-1185">Reference proteome</keyword>